<dbReference type="InterPro" id="IPR001248">
    <property type="entry name" value="Pur-cyt_permease"/>
</dbReference>
<dbReference type="Proteomes" id="UP001319883">
    <property type="component" value="Unassembled WGS sequence"/>
</dbReference>
<keyword evidence="6 7" id="KW-0472">Membrane</keyword>
<dbReference type="Gene3D" id="1.10.4160.10">
    <property type="entry name" value="Hydantoin permease"/>
    <property type="match status" value="1"/>
</dbReference>
<gene>
    <name evidence="9" type="ORF">KGQ91_07315</name>
</gene>
<evidence type="ECO:0000256" key="3">
    <source>
        <dbReference type="ARBA" id="ARBA00022448"/>
    </source>
</evidence>
<feature type="transmembrane region" description="Helical" evidence="8">
    <location>
        <begin position="210"/>
        <end position="230"/>
    </location>
</feature>
<keyword evidence="5 8" id="KW-1133">Transmembrane helix</keyword>
<comment type="caution">
    <text evidence="9">The sequence shown here is derived from an EMBL/GenBank/DDBJ whole genome shotgun (WGS) entry which is preliminary data.</text>
</comment>
<evidence type="ECO:0000256" key="1">
    <source>
        <dbReference type="ARBA" id="ARBA00004141"/>
    </source>
</evidence>
<comment type="similarity">
    <text evidence="2 7">Belongs to the purine-cytosine permease (2.A.39) family.</text>
</comment>
<reference evidence="9 10" key="1">
    <citation type="submission" date="2021-05" db="EMBL/GenBank/DDBJ databases">
        <title>Petroleum and Energy Research Collection (APPE): ex situ preservation of microbial diversity associated with the oil industry and exploitation of its biotechnological potential.</title>
        <authorList>
            <person name="Paixao C.T.M."/>
            <person name="Gomes M.B."/>
            <person name="Oliveira V.M."/>
        </authorList>
    </citation>
    <scope>NUCLEOTIDE SEQUENCE [LARGE SCALE GENOMIC DNA]</scope>
    <source>
        <strain evidence="9 10">LIT2</strain>
    </source>
</reference>
<dbReference type="InterPro" id="IPR030191">
    <property type="entry name" value="CodB"/>
</dbReference>
<feature type="transmembrane region" description="Helical" evidence="8">
    <location>
        <begin position="105"/>
        <end position="131"/>
    </location>
</feature>
<accession>A0ABS7WZB8</accession>
<dbReference type="Pfam" id="PF02133">
    <property type="entry name" value="Transp_cyt_pur"/>
    <property type="match status" value="1"/>
</dbReference>
<feature type="transmembrane region" description="Helical" evidence="8">
    <location>
        <begin position="143"/>
        <end position="162"/>
    </location>
</feature>
<keyword evidence="10" id="KW-1185">Reference proteome</keyword>
<keyword evidence="3 7" id="KW-0813">Transport</keyword>
<feature type="transmembrane region" description="Helical" evidence="8">
    <location>
        <begin position="399"/>
        <end position="420"/>
    </location>
</feature>
<proteinExistence type="inferred from homology"/>
<feature type="transmembrane region" description="Helical" evidence="8">
    <location>
        <begin position="242"/>
        <end position="268"/>
    </location>
</feature>
<keyword evidence="4 8" id="KW-0812">Transmembrane</keyword>
<evidence type="ECO:0000256" key="2">
    <source>
        <dbReference type="ARBA" id="ARBA00008974"/>
    </source>
</evidence>
<sequence length="465" mass="50472">MSDNKKYSEYGLEKISTDKRTYGFVDTVWTWFGSGINTGSWFFGGMAAALGMSFVLQYSLLWLPLMMIPWAAIGYIGYRYGATTVAVSRPCLGAKGGRMTGLAQFMVLIGWPSVNSYIAAISLTFVFSHAWGWPAYGEPGDTWPLVIGILLTAVVQGVITLVGHEAIRYLERISGILLLILGSWETYIVFTQWDLGEVMSFSIDDPGHTWAFYIDLAFGFSWTWAQIADFSRFSKTSKGATVGTWLGINIGQGWFMVIGALGVIGVALQTGNFDANNSDPSSTMAALGLGLVSFLVLIFATISTNVTVLYGAGMGVVGSLNVRNPKKALLFVALVQLALCFAPIFYSSFLGYFEAFLNVIGGLFIPLWTVILVDYLLIRRGRLNEQDLFREQGGVYSYGNGWNMVGVTSLALGLCVYFGLSYGFPGIAAVTTASLPTILVSGVAYYLLGNSRVNPVESRAALSKV</sequence>
<dbReference type="RefSeq" id="WP_224420662.1">
    <property type="nucleotide sequence ID" value="NZ_JAGXFD010000001.1"/>
</dbReference>
<dbReference type="PIRSF" id="PIRSF002744">
    <property type="entry name" value="Pur-cyt_permease"/>
    <property type="match status" value="1"/>
</dbReference>
<feature type="transmembrane region" description="Helical" evidence="8">
    <location>
        <begin position="355"/>
        <end position="378"/>
    </location>
</feature>
<dbReference type="EMBL" id="JAGXFD010000001">
    <property type="protein sequence ID" value="MBZ9567489.1"/>
    <property type="molecule type" value="Genomic_DNA"/>
</dbReference>
<name>A0ABS7WZB8_9GAMM</name>
<evidence type="ECO:0000256" key="7">
    <source>
        <dbReference type="PIRNR" id="PIRNR002744"/>
    </source>
</evidence>
<comment type="subcellular location">
    <subcellularLocation>
        <location evidence="1">Membrane</location>
        <topology evidence="1">Multi-pass membrane protein</topology>
    </subcellularLocation>
</comment>
<organism evidence="9 10">
    <name type="scientific">Modicisalibacter tunisiensis</name>
    <dbReference type="NCBI Taxonomy" id="390637"/>
    <lineage>
        <taxon>Bacteria</taxon>
        <taxon>Pseudomonadati</taxon>
        <taxon>Pseudomonadota</taxon>
        <taxon>Gammaproteobacteria</taxon>
        <taxon>Oceanospirillales</taxon>
        <taxon>Halomonadaceae</taxon>
        <taxon>Modicisalibacter</taxon>
    </lineage>
</organism>
<feature type="transmembrane region" description="Helical" evidence="8">
    <location>
        <begin position="169"/>
        <end position="190"/>
    </location>
</feature>
<evidence type="ECO:0000256" key="8">
    <source>
        <dbReference type="SAM" id="Phobius"/>
    </source>
</evidence>
<feature type="transmembrane region" description="Helical" evidence="8">
    <location>
        <begin position="288"/>
        <end position="317"/>
    </location>
</feature>
<evidence type="ECO:0000256" key="6">
    <source>
        <dbReference type="ARBA" id="ARBA00023136"/>
    </source>
</evidence>
<feature type="transmembrane region" description="Helical" evidence="8">
    <location>
        <begin position="329"/>
        <end position="349"/>
    </location>
</feature>
<dbReference type="PANTHER" id="PTHR30569">
    <property type="entry name" value="CYTOSINE TRANSPORTER CODB"/>
    <property type="match status" value="1"/>
</dbReference>
<evidence type="ECO:0000256" key="5">
    <source>
        <dbReference type="ARBA" id="ARBA00022989"/>
    </source>
</evidence>
<evidence type="ECO:0000313" key="10">
    <source>
        <dbReference type="Proteomes" id="UP001319883"/>
    </source>
</evidence>
<protein>
    <submittedName>
        <fullName evidence="9">Cytosine permease</fullName>
    </submittedName>
</protein>
<evidence type="ECO:0000256" key="4">
    <source>
        <dbReference type="ARBA" id="ARBA00022692"/>
    </source>
</evidence>
<dbReference type="PANTHER" id="PTHR30569:SF0">
    <property type="entry name" value="CYTOSINE PERMEASE"/>
    <property type="match status" value="1"/>
</dbReference>
<feature type="transmembrane region" description="Helical" evidence="8">
    <location>
        <begin position="426"/>
        <end position="448"/>
    </location>
</feature>
<dbReference type="InterPro" id="IPR026030">
    <property type="entry name" value="Pur-cyt_permease_Fcy2/21/22"/>
</dbReference>
<evidence type="ECO:0000313" key="9">
    <source>
        <dbReference type="EMBL" id="MBZ9567489.1"/>
    </source>
</evidence>